<evidence type="ECO:0000313" key="1">
    <source>
        <dbReference type="EMBL" id="ARF13877.1"/>
    </source>
</evidence>
<dbReference type="InterPro" id="IPR044543">
    <property type="entry name" value="YHJQ-like"/>
</dbReference>
<dbReference type="PANTHER" id="PTHR37310">
    <property type="entry name" value="CYTOPLASMIC PROTEIN-RELATED"/>
    <property type="match status" value="1"/>
</dbReference>
<sequence>MNQKYADVLAVLEDCIKACNHCFDACLKEEDVRMMSDCIRLDRECADICSYAIQSITRQSPFTDKILQLCAEICEQCAEECGKHDHDHCKQCAEACRKCAEACRNVA</sequence>
<keyword evidence="2" id="KW-1185">Reference proteome</keyword>
<dbReference type="Proteomes" id="UP000192486">
    <property type="component" value="Chromosome"/>
</dbReference>
<dbReference type="PANTHER" id="PTHR37310:SF1">
    <property type="entry name" value="CYTOPLASMIC PROTEIN"/>
    <property type="match status" value="1"/>
</dbReference>
<dbReference type="RefSeq" id="WP_029054188.1">
    <property type="nucleotide sequence ID" value="NZ_CP015108.1"/>
</dbReference>
<dbReference type="Pfam" id="PF03860">
    <property type="entry name" value="Csp"/>
    <property type="match status" value="1"/>
</dbReference>
<dbReference type="EMBL" id="CP015108">
    <property type="protein sequence ID" value="ARF13877.1"/>
    <property type="molecule type" value="Genomic_DNA"/>
</dbReference>
<reference evidence="1 2" key="1">
    <citation type="submission" date="2016-04" db="EMBL/GenBank/DDBJ databases">
        <title>Comparative Genomics and Epigenetics of Sporosarcina ureae.</title>
        <authorList>
            <person name="Oliver A.S."/>
            <person name="Cooper K.K."/>
        </authorList>
    </citation>
    <scope>NUCLEOTIDE SEQUENCE [LARGE SCALE GENOMIC DNA]</scope>
    <source>
        <strain evidence="1 2">S204</strain>
    </source>
</reference>
<protein>
    <submittedName>
        <fullName evidence="1">Ferredoxin</fullName>
    </submittedName>
</protein>
<organism evidence="1 2">
    <name type="scientific">Sporosarcina ureae</name>
    <dbReference type="NCBI Taxonomy" id="1571"/>
    <lineage>
        <taxon>Bacteria</taxon>
        <taxon>Bacillati</taxon>
        <taxon>Bacillota</taxon>
        <taxon>Bacilli</taxon>
        <taxon>Bacillales</taxon>
        <taxon>Caryophanaceae</taxon>
        <taxon>Sporosarcina</taxon>
    </lineage>
</organism>
<dbReference type="CDD" id="cd08026">
    <property type="entry name" value="DUF326"/>
    <property type="match status" value="1"/>
</dbReference>
<evidence type="ECO:0000313" key="2">
    <source>
        <dbReference type="Proteomes" id="UP000192486"/>
    </source>
</evidence>
<name>A0ABM6JUJ8_SPOUR</name>
<dbReference type="Gene3D" id="1.20.1270.360">
    <property type="match status" value="1"/>
</dbReference>
<proteinExistence type="predicted"/>
<dbReference type="InterPro" id="IPR005560">
    <property type="entry name" value="Csp_YhjQ"/>
</dbReference>
<gene>
    <name evidence="1" type="ORF">SporoS204_06800</name>
</gene>
<accession>A0ABM6JUJ8</accession>